<keyword evidence="2" id="KW-1185">Reference proteome</keyword>
<organism evidence="1 2">
    <name type="scientific">Cardiocondyla obscurior</name>
    <dbReference type="NCBI Taxonomy" id="286306"/>
    <lineage>
        <taxon>Eukaryota</taxon>
        <taxon>Metazoa</taxon>
        <taxon>Ecdysozoa</taxon>
        <taxon>Arthropoda</taxon>
        <taxon>Hexapoda</taxon>
        <taxon>Insecta</taxon>
        <taxon>Pterygota</taxon>
        <taxon>Neoptera</taxon>
        <taxon>Endopterygota</taxon>
        <taxon>Hymenoptera</taxon>
        <taxon>Apocrita</taxon>
        <taxon>Aculeata</taxon>
        <taxon>Formicoidea</taxon>
        <taxon>Formicidae</taxon>
        <taxon>Myrmicinae</taxon>
        <taxon>Cardiocondyla</taxon>
    </lineage>
</organism>
<dbReference type="EMBL" id="JADYXP020000008">
    <property type="protein sequence ID" value="KAL0118162.1"/>
    <property type="molecule type" value="Genomic_DNA"/>
</dbReference>
<comment type="caution">
    <text evidence="1">The sequence shown here is derived from an EMBL/GenBank/DDBJ whole genome shotgun (WGS) entry which is preliminary data.</text>
</comment>
<proteinExistence type="predicted"/>
<dbReference type="AlphaFoldDB" id="A0AAW2FVF8"/>
<reference evidence="1 2" key="1">
    <citation type="submission" date="2023-03" db="EMBL/GenBank/DDBJ databases">
        <title>High recombination rates correlate with genetic variation in Cardiocondyla obscurior ants.</title>
        <authorList>
            <person name="Errbii M."/>
        </authorList>
    </citation>
    <scope>NUCLEOTIDE SEQUENCE [LARGE SCALE GENOMIC DNA]</scope>
    <source>
        <strain evidence="1">Alpha-2009</strain>
        <tissue evidence="1">Whole body</tissue>
    </source>
</reference>
<sequence length="62" mass="6892">MLGQNPSSFYHCSIPMNPLRYNRTGTKMKAHYRGHLTEGLDGRLTIASGSVVSRRPLLPLPP</sequence>
<accession>A0AAW2FVF8</accession>
<name>A0AAW2FVF8_9HYME</name>
<evidence type="ECO:0000313" key="1">
    <source>
        <dbReference type="EMBL" id="KAL0118162.1"/>
    </source>
</evidence>
<protein>
    <submittedName>
        <fullName evidence="1">Uncharacterized protein</fullName>
    </submittedName>
</protein>
<dbReference type="Proteomes" id="UP001430953">
    <property type="component" value="Unassembled WGS sequence"/>
</dbReference>
<gene>
    <name evidence="1" type="ORF">PUN28_009079</name>
</gene>
<evidence type="ECO:0000313" key="2">
    <source>
        <dbReference type="Proteomes" id="UP001430953"/>
    </source>
</evidence>